<proteinExistence type="predicted"/>
<name>A0A813BY84_9DINO</name>
<dbReference type="AlphaFoldDB" id="A0A813BY84"/>
<dbReference type="EMBL" id="CAJNJA010079194">
    <property type="protein sequence ID" value="CAE7924519.1"/>
    <property type="molecule type" value="Genomic_DNA"/>
</dbReference>
<evidence type="ECO:0000313" key="1">
    <source>
        <dbReference type="EMBL" id="CAE7924519.1"/>
    </source>
</evidence>
<comment type="caution">
    <text evidence="1">The sequence shown here is derived from an EMBL/GenBank/DDBJ whole genome shotgun (WGS) entry which is preliminary data.</text>
</comment>
<feature type="non-terminal residue" evidence="1">
    <location>
        <position position="1"/>
    </location>
</feature>
<reference evidence="1" key="1">
    <citation type="submission" date="2021-02" db="EMBL/GenBank/DDBJ databases">
        <authorList>
            <person name="Dougan E. K."/>
            <person name="Rhodes N."/>
            <person name="Thang M."/>
            <person name="Chan C."/>
        </authorList>
    </citation>
    <scope>NUCLEOTIDE SEQUENCE</scope>
</reference>
<protein>
    <submittedName>
        <fullName evidence="1">Uncharacterized protein</fullName>
    </submittedName>
</protein>
<sequence>AIHQQIRRDCQPLANLYTQHDKCRQDLLDLGVDPNLPSEITPEYLDMIFDGDPRTQRKHVHVWLQCPDQKKEAVRCTVRQYSDYVDLPVPTGMARWWHNVLIHRSEETKWEWHSRWLWPGTRVEFGDTVYRVTTFLIPIRMNHD</sequence>
<keyword evidence="2" id="KW-1185">Reference proteome</keyword>
<organism evidence="1 2">
    <name type="scientific">Symbiodinium necroappetens</name>
    <dbReference type="NCBI Taxonomy" id="1628268"/>
    <lineage>
        <taxon>Eukaryota</taxon>
        <taxon>Sar</taxon>
        <taxon>Alveolata</taxon>
        <taxon>Dinophyceae</taxon>
        <taxon>Suessiales</taxon>
        <taxon>Symbiodiniaceae</taxon>
        <taxon>Symbiodinium</taxon>
    </lineage>
</organism>
<gene>
    <name evidence="1" type="ORF">SNEC2469_LOCUS31973</name>
</gene>
<dbReference type="Proteomes" id="UP000601435">
    <property type="component" value="Unassembled WGS sequence"/>
</dbReference>
<accession>A0A813BY84</accession>
<evidence type="ECO:0000313" key="2">
    <source>
        <dbReference type="Proteomes" id="UP000601435"/>
    </source>
</evidence>